<comment type="caution">
    <text evidence="3">The sequence shown here is derived from an EMBL/GenBank/DDBJ whole genome shotgun (WGS) entry which is preliminary data.</text>
</comment>
<dbReference type="PANTHER" id="PTHR43745:SF2">
    <property type="entry name" value="NITROREDUCTASE MJ1384-RELATED"/>
    <property type="match status" value="1"/>
</dbReference>
<organism evidence="3 4">
    <name type="scientific">Streptomyces cinnamoneus</name>
    <name type="common">Streptoverticillium cinnamoneum</name>
    <dbReference type="NCBI Taxonomy" id="53446"/>
    <lineage>
        <taxon>Bacteria</taxon>
        <taxon>Bacillati</taxon>
        <taxon>Actinomycetota</taxon>
        <taxon>Actinomycetes</taxon>
        <taxon>Kitasatosporales</taxon>
        <taxon>Streptomycetaceae</taxon>
        <taxon>Streptomyces</taxon>
        <taxon>Streptomyces cinnamoneus group</taxon>
    </lineage>
</organism>
<evidence type="ECO:0000313" key="4">
    <source>
        <dbReference type="Proteomes" id="UP000222531"/>
    </source>
</evidence>
<feature type="compositionally biased region" description="Low complexity" evidence="1">
    <location>
        <begin position="1"/>
        <end position="11"/>
    </location>
</feature>
<dbReference type="AlphaFoldDB" id="A0A2G1XMG5"/>
<proteinExistence type="predicted"/>
<dbReference type="PANTHER" id="PTHR43745">
    <property type="entry name" value="NITROREDUCTASE MJ1384-RELATED"/>
    <property type="match status" value="1"/>
</dbReference>
<evidence type="ECO:0000313" key="3">
    <source>
        <dbReference type="EMBL" id="PHQ52445.1"/>
    </source>
</evidence>
<keyword evidence="4" id="KW-1185">Reference proteome</keyword>
<dbReference type="Pfam" id="PF00881">
    <property type="entry name" value="Nitroreductase"/>
    <property type="match status" value="1"/>
</dbReference>
<dbReference type="InterPro" id="IPR000415">
    <property type="entry name" value="Nitroreductase-like"/>
</dbReference>
<sequence>MGPPLGRSPRPAAAPPPADGHRTDHPGRCRRPRTRPARGEIGEPAAAAVLRALACCLTVSLCDAEGRPVIDAEPLHPGARWAEPVRADRTARWSRYASVRAEGGEVVAESPLGGHRITVHDGRLLAALPAAAAAGPVSALSWPPAVTAWLAASGLLAVADDDGSFPEDARETAAWSPQDLASWWCSRPGLHDRPVGATPASAAADAEGGPTPVESGSVGVLPLPRADITRLRDEDRTLTAVLEDRRSVREHGGEPLTAAAVGEFLDRCFGLRQAPDRAGRRAFPSAGAIEDLTVYLVVGRCTGVPPGVHRYDPGRHALVAVPPGPPGRDGGALLRGAARTAGVAAAPDLLVVLTSRVSRLAAKYAGLAYSLTLRNAGVLYQSMYLVGASMGLATCALGFTDSRLTAGALGLELPGEVPVGEFMIGSPGTGGAPAR</sequence>
<accession>A0A2G1XMG5</accession>
<dbReference type="Gene3D" id="3.40.109.10">
    <property type="entry name" value="NADH Oxidase"/>
    <property type="match status" value="1"/>
</dbReference>
<gene>
    <name evidence="3" type="ORF">BLA24_06575</name>
</gene>
<dbReference type="InterPro" id="IPR029479">
    <property type="entry name" value="Nitroreductase"/>
</dbReference>
<dbReference type="GO" id="GO:0016491">
    <property type="term" value="F:oxidoreductase activity"/>
    <property type="evidence" value="ECO:0007669"/>
    <property type="project" value="InterPro"/>
</dbReference>
<dbReference type="NCBIfam" id="TIGR03605">
    <property type="entry name" value="antibiot_sagB"/>
    <property type="match status" value="1"/>
</dbReference>
<feature type="region of interest" description="Disordered" evidence="1">
    <location>
        <begin position="195"/>
        <end position="219"/>
    </location>
</feature>
<name>A0A2G1XMG5_STRCJ</name>
<feature type="region of interest" description="Disordered" evidence="1">
    <location>
        <begin position="1"/>
        <end position="40"/>
    </location>
</feature>
<evidence type="ECO:0000259" key="2">
    <source>
        <dbReference type="Pfam" id="PF00881"/>
    </source>
</evidence>
<feature type="domain" description="Nitroreductase" evidence="2">
    <location>
        <begin position="243"/>
        <end position="425"/>
    </location>
</feature>
<evidence type="ECO:0000256" key="1">
    <source>
        <dbReference type="SAM" id="MobiDB-lite"/>
    </source>
</evidence>
<dbReference type="InterPro" id="IPR052544">
    <property type="entry name" value="Bacteriocin_Proc_Enz"/>
</dbReference>
<protein>
    <recommendedName>
        <fullName evidence="2">Nitroreductase domain-containing protein</fullName>
    </recommendedName>
</protein>
<dbReference type="Proteomes" id="UP000222531">
    <property type="component" value="Unassembled WGS sequence"/>
</dbReference>
<reference evidence="3 4" key="1">
    <citation type="journal article" date="2017" name="Biochemistry">
        <title>Identification of the Biosynthetic Pathway for the Antibiotic Bicyclomycin.</title>
        <authorList>
            <person name="Patteson J."/>
            <person name="Cai W."/>
            <person name="Johnson R.A."/>
            <person name="Santa Maria K."/>
            <person name="Li B."/>
        </authorList>
    </citation>
    <scope>NUCLEOTIDE SEQUENCE [LARGE SCALE GENOMIC DNA]</scope>
    <source>
        <strain evidence="3 4">ATCC 21532</strain>
    </source>
</reference>
<dbReference type="InterPro" id="IPR020051">
    <property type="entry name" value="SagB-type_dehydrogenase"/>
</dbReference>
<dbReference type="EMBL" id="NHZO01000081">
    <property type="protein sequence ID" value="PHQ52445.1"/>
    <property type="molecule type" value="Genomic_DNA"/>
</dbReference>
<dbReference type="CDD" id="cd02142">
    <property type="entry name" value="McbC_SagB-like_oxidoreductase"/>
    <property type="match status" value="1"/>
</dbReference>
<dbReference type="SUPFAM" id="SSF55469">
    <property type="entry name" value="FMN-dependent nitroreductase-like"/>
    <property type="match status" value="1"/>
</dbReference>